<dbReference type="GO" id="GO:0030435">
    <property type="term" value="P:sporulation resulting in formation of a cellular spore"/>
    <property type="evidence" value="ECO:0007669"/>
    <property type="project" value="UniProtKB-KW"/>
</dbReference>
<dbReference type="GO" id="GO:1990862">
    <property type="term" value="C:nuclear membrane complex Bqt3-Bqt4"/>
    <property type="evidence" value="ECO:0007669"/>
    <property type="project" value="InterPro"/>
</dbReference>
<keyword evidence="4" id="KW-0472">Membrane</keyword>
<dbReference type="PANTHER" id="PTHR38044:SF1">
    <property type="entry name" value="BOUQUET FORMATION PROTEIN 4"/>
    <property type="match status" value="1"/>
</dbReference>
<dbReference type="AlphaFoldDB" id="A0AAV9U7F0"/>
<organism evidence="6 7">
    <name type="scientific">Orbilia brochopaga</name>
    <dbReference type="NCBI Taxonomy" id="3140254"/>
    <lineage>
        <taxon>Eukaryota</taxon>
        <taxon>Fungi</taxon>
        <taxon>Dikarya</taxon>
        <taxon>Ascomycota</taxon>
        <taxon>Pezizomycotina</taxon>
        <taxon>Orbiliomycetes</taxon>
        <taxon>Orbiliales</taxon>
        <taxon>Orbiliaceae</taxon>
        <taxon>Orbilia</taxon>
    </lineage>
</organism>
<evidence type="ECO:0000256" key="3">
    <source>
        <dbReference type="SAM" id="MobiDB-lite"/>
    </source>
</evidence>
<dbReference type="SUPFAM" id="SSF54616">
    <property type="entry name" value="DNA-binding domain of Mlu1-box binding protein MBP1"/>
    <property type="match status" value="1"/>
</dbReference>
<dbReference type="InterPro" id="IPR018004">
    <property type="entry name" value="KilA/APSES_HTH"/>
</dbReference>
<name>A0AAV9U7F0_9PEZI</name>
<keyword evidence="4" id="KW-0812">Transmembrane</keyword>
<dbReference type="InterPro" id="IPR003163">
    <property type="entry name" value="Tscrpt_reg_HTH_APSES-type"/>
</dbReference>
<dbReference type="GO" id="GO:0003677">
    <property type="term" value="F:DNA binding"/>
    <property type="evidence" value="ECO:0007669"/>
    <property type="project" value="InterPro"/>
</dbReference>
<evidence type="ECO:0000256" key="2">
    <source>
        <dbReference type="ARBA" id="ARBA00023321"/>
    </source>
</evidence>
<accession>A0AAV9U7F0</accession>
<keyword evidence="1" id="KW-0749">Sporulation</keyword>
<dbReference type="PROSITE" id="PS51299">
    <property type="entry name" value="HTH_APSES"/>
    <property type="match status" value="1"/>
</dbReference>
<dbReference type="InterPro" id="IPR036887">
    <property type="entry name" value="HTH_APSES_sf"/>
</dbReference>
<dbReference type="EMBL" id="JAVHNQ010000012">
    <property type="protein sequence ID" value="KAK6335398.1"/>
    <property type="molecule type" value="Genomic_DNA"/>
</dbReference>
<evidence type="ECO:0000313" key="6">
    <source>
        <dbReference type="EMBL" id="KAK6335398.1"/>
    </source>
</evidence>
<evidence type="ECO:0000259" key="5">
    <source>
        <dbReference type="PROSITE" id="PS51299"/>
    </source>
</evidence>
<feature type="compositionally biased region" description="Low complexity" evidence="3">
    <location>
        <begin position="184"/>
        <end position="194"/>
    </location>
</feature>
<feature type="domain" description="HTH APSES-type" evidence="5">
    <location>
        <begin position="64"/>
        <end position="179"/>
    </location>
</feature>
<keyword evidence="4" id="KW-1133">Transmembrane helix</keyword>
<dbReference type="GO" id="GO:0070197">
    <property type="term" value="P:meiotic attachment of telomere to nuclear envelope"/>
    <property type="evidence" value="ECO:0007669"/>
    <property type="project" value="InterPro"/>
</dbReference>
<keyword evidence="2" id="KW-0183">Conidiation</keyword>
<feature type="region of interest" description="Disordered" evidence="3">
    <location>
        <begin position="171"/>
        <end position="310"/>
    </location>
</feature>
<feature type="transmembrane region" description="Helical" evidence="4">
    <location>
        <begin position="422"/>
        <end position="441"/>
    </location>
</feature>
<protein>
    <recommendedName>
        <fullName evidence="5">HTH APSES-type domain-containing protein</fullName>
    </recommendedName>
</protein>
<keyword evidence="7" id="KW-1185">Reference proteome</keyword>
<evidence type="ECO:0000313" key="7">
    <source>
        <dbReference type="Proteomes" id="UP001375240"/>
    </source>
</evidence>
<sequence length="442" mass="48054">MTVKRRLPSQLNYRLTENDPTKDELVQLRALGQTKLKSNKSSPVAAPDNAATTTPQMVPFSYVHLRAPLPEDISPEIFGSGSKPEAYFLMRRSKDGYISSTGMFKASFPWATKAEEEEERNYVKENFNASTEETAGSLWIHPDDALALSSEYHCRVWIEALLDERPVHVASRNKTVTPPPPYRPSSASSESQSPLAARQPASETARTASPARKIAQPRKSRAAKASAIKESAVKTDPPVEKPASSASAPAETDTASSSNGDTSSTVATTVTETTTTVKTEVEETTTTNDEEPSGPESALETVVKSEIEDEDKDIKAEVVVETTTETKGDVVVESTHVKVELQPLSDAPLLPESPEEMIAKAKEMVEEAMKDASEPVGVKKRKIEESSPEIPDIDTLDINSPKKSKRARVMEVLKEEKFQQRALIGIGATVALGGIAFFSNLL</sequence>
<feature type="compositionally biased region" description="Low complexity" evidence="3">
    <location>
        <begin position="242"/>
        <end position="258"/>
    </location>
</feature>
<comment type="caution">
    <text evidence="6">The sequence shown here is derived from an EMBL/GenBank/DDBJ whole genome shotgun (WGS) entry which is preliminary data.</text>
</comment>
<feature type="compositionally biased region" description="Low complexity" evidence="3">
    <location>
        <begin position="265"/>
        <end position="278"/>
    </location>
</feature>
<evidence type="ECO:0000256" key="4">
    <source>
        <dbReference type="SAM" id="Phobius"/>
    </source>
</evidence>
<dbReference type="GO" id="GO:0048315">
    <property type="term" value="P:conidium formation"/>
    <property type="evidence" value="ECO:0007669"/>
    <property type="project" value="UniProtKB-KW"/>
</dbReference>
<proteinExistence type="predicted"/>
<dbReference type="PANTHER" id="PTHR38044">
    <property type="entry name" value="BOUQUET FORMATION PROTEIN 4"/>
    <property type="match status" value="1"/>
</dbReference>
<feature type="region of interest" description="Disordered" evidence="3">
    <location>
        <begin position="368"/>
        <end position="401"/>
    </location>
</feature>
<gene>
    <name evidence="6" type="ORF">TWF696_002177</name>
</gene>
<dbReference type="GO" id="GO:0044820">
    <property type="term" value="P:mitotic telomere tethering at nuclear periphery"/>
    <property type="evidence" value="ECO:0007669"/>
    <property type="project" value="TreeGrafter"/>
</dbReference>
<dbReference type="SMART" id="SM01252">
    <property type="entry name" value="KilA-N"/>
    <property type="match status" value="1"/>
</dbReference>
<evidence type="ECO:0000256" key="1">
    <source>
        <dbReference type="ARBA" id="ARBA00022969"/>
    </source>
</evidence>
<reference evidence="6 7" key="1">
    <citation type="submission" date="2019-10" db="EMBL/GenBank/DDBJ databases">
        <authorList>
            <person name="Palmer J.M."/>
        </authorList>
    </citation>
    <scope>NUCLEOTIDE SEQUENCE [LARGE SCALE GENOMIC DNA]</scope>
    <source>
        <strain evidence="6 7">TWF696</strain>
    </source>
</reference>
<dbReference type="Proteomes" id="UP001375240">
    <property type="component" value="Unassembled WGS sequence"/>
</dbReference>
<dbReference type="InterPro" id="IPR037548">
    <property type="entry name" value="Bqt4"/>
</dbReference>